<gene>
    <name evidence="1" type="ORF">Vadar_017678</name>
</gene>
<sequence>MCTCDGLILVSVRDRLHFGTTSRKPFVLWNPSIRSYKRISCPYELPFSSLYGLCYDSTVAEYRVFIVSQENETSVVVYHLRNDSWNIFIDNRYILSSSRINSWNIFIDNHYVLSSLKHHAVMNGTVHWVMRPYNSVSSVIVYFDLVEEKFIEVPPPSSWNKDDEMNLVVLREHLCVYGDIGVKQIEVCPMKEYGKKESWTRLFVIRCGILKRIHSSTDVKPLCLTKNGQVLMSLGKRGVGIYNPKDCTFLVYDCDRGWMPMPPTSSPAATAAANSTSYQAKNPSPSLAT</sequence>
<reference evidence="1 2" key="1">
    <citation type="journal article" date="2021" name="Hortic Res">
        <title>High-quality reference genome and annotation aids understanding of berry development for evergreen blueberry (Vaccinium darrowii).</title>
        <authorList>
            <person name="Yu J."/>
            <person name="Hulse-Kemp A.M."/>
            <person name="Babiker E."/>
            <person name="Staton M."/>
        </authorList>
    </citation>
    <scope>NUCLEOTIDE SEQUENCE [LARGE SCALE GENOMIC DNA]</scope>
    <source>
        <strain evidence="2">cv. NJ 8807/NJ 8810</strain>
        <tissue evidence="1">Young leaf</tissue>
    </source>
</reference>
<evidence type="ECO:0000313" key="1">
    <source>
        <dbReference type="EMBL" id="KAH7834590.1"/>
    </source>
</evidence>
<protein>
    <submittedName>
        <fullName evidence="1">Uncharacterized protein</fullName>
    </submittedName>
</protein>
<dbReference type="EMBL" id="CM037152">
    <property type="protein sequence ID" value="KAH7834590.1"/>
    <property type="molecule type" value="Genomic_DNA"/>
</dbReference>
<dbReference type="Proteomes" id="UP000828048">
    <property type="component" value="Chromosome 2"/>
</dbReference>
<keyword evidence="2" id="KW-1185">Reference proteome</keyword>
<evidence type="ECO:0000313" key="2">
    <source>
        <dbReference type="Proteomes" id="UP000828048"/>
    </source>
</evidence>
<name>A0ACB7X234_9ERIC</name>
<comment type="caution">
    <text evidence="1">The sequence shown here is derived from an EMBL/GenBank/DDBJ whole genome shotgun (WGS) entry which is preliminary data.</text>
</comment>
<organism evidence="1 2">
    <name type="scientific">Vaccinium darrowii</name>
    <dbReference type="NCBI Taxonomy" id="229202"/>
    <lineage>
        <taxon>Eukaryota</taxon>
        <taxon>Viridiplantae</taxon>
        <taxon>Streptophyta</taxon>
        <taxon>Embryophyta</taxon>
        <taxon>Tracheophyta</taxon>
        <taxon>Spermatophyta</taxon>
        <taxon>Magnoliopsida</taxon>
        <taxon>eudicotyledons</taxon>
        <taxon>Gunneridae</taxon>
        <taxon>Pentapetalae</taxon>
        <taxon>asterids</taxon>
        <taxon>Ericales</taxon>
        <taxon>Ericaceae</taxon>
        <taxon>Vaccinioideae</taxon>
        <taxon>Vaccinieae</taxon>
        <taxon>Vaccinium</taxon>
    </lineage>
</organism>
<accession>A0ACB7X234</accession>
<proteinExistence type="predicted"/>